<dbReference type="InParanoid" id="A0A4W3GPL7"/>
<evidence type="ECO:0000313" key="19">
    <source>
        <dbReference type="Proteomes" id="UP000314986"/>
    </source>
</evidence>
<dbReference type="FunFam" id="2.10.25.10:FF:000333">
    <property type="entry name" value="netrin-4 isoform X2"/>
    <property type="match status" value="1"/>
</dbReference>
<keyword evidence="11 12" id="KW-0424">Laminin EGF-like domain</keyword>
<dbReference type="SUPFAM" id="SSF57997">
    <property type="entry name" value="Tropomyosin"/>
    <property type="match status" value="1"/>
</dbReference>
<evidence type="ECO:0000313" key="18">
    <source>
        <dbReference type="Ensembl" id="ENSCMIP00000005097.1"/>
    </source>
</evidence>
<feature type="disulfide bond" evidence="12">
    <location>
        <begin position="464"/>
        <end position="473"/>
    </location>
</feature>
<keyword evidence="7" id="KW-0130">Cell adhesion</keyword>
<dbReference type="FunFam" id="2.170.300.10:FF:000001">
    <property type="entry name" value="Laminin subunit beta-1"/>
    <property type="match status" value="1"/>
</dbReference>
<dbReference type="InterPro" id="IPR008211">
    <property type="entry name" value="Laminin_N"/>
</dbReference>
<dbReference type="FunFam" id="2.10.25.10:FF:000105">
    <property type="entry name" value="laminin subunit gamma-1"/>
    <property type="match status" value="1"/>
</dbReference>
<dbReference type="InterPro" id="IPR008979">
    <property type="entry name" value="Galactose-bd-like_sf"/>
</dbReference>
<feature type="chain" id="PRO_5021270503" description="Laminin subunit beta-3" evidence="14">
    <location>
        <begin position="19"/>
        <end position="1176"/>
    </location>
</feature>
<feature type="disulfide bond" evidence="12">
    <location>
        <begin position="545"/>
        <end position="557"/>
    </location>
</feature>
<dbReference type="GeneTree" id="ENSGT00940000160731"/>
<accession>A0A4W3GPL7</accession>
<proteinExistence type="predicted"/>
<dbReference type="InterPro" id="IPR002049">
    <property type="entry name" value="LE_dom"/>
</dbReference>
<feature type="disulfide bond" evidence="12">
    <location>
        <begin position="492"/>
        <end position="504"/>
    </location>
</feature>
<keyword evidence="9 12" id="KW-1015">Disulfide bond</keyword>
<dbReference type="GO" id="GO:0005604">
    <property type="term" value="C:basement membrane"/>
    <property type="evidence" value="ECO:0007669"/>
    <property type="project" value="UniProtKB-SubCell"/>
</dbReference>
<dbReference type="GO" id="GO:0009887">
    <property type="term" value="P:animal organ morphogenesis"/>
    <property type="evidence" value="ECO:0007669"/>
    <property type="project" value="TreeGrafter"/>
</dbReference>
<dbReference type="Gene3D" id="2.10.25.10">
    <property type="entry name" value="Laminin"/>
    <property type="match status" value="4"/>
</dbReference>
<evidence type="ECO:0000256" key="1">
    <source>
        <dbReference type="ARBA" id="ARBA00004302"/>
    </source>
</evidence>
<evidence type="ECO:0000256" key="13">
    <source>
        <dbReference type="SAM" id="Coils"/>
    </source>
</evidence>
<dbReference type="SMART" id="SM00136">
    <property type="entry name" value="LamNT"/>
    <property type="match status" value="1"/>
</dbReference>
<evidence type="ECO:0000256" key="2">
    <source>
        <dbReference type="ARBA" id="ARBA00022525"/>
    </source>
</evidence>
<feature type="domain" description="Laminin EGF-like" evidence="16">
    <location>
        <begin position="390"/>
        <end position="441"/>
    </location>
</feature>
<dbReference type="PRINTS" id="PR00011">
    <property type="entry name" value="EGFLAMININ"/>
</dbReference>
<evidence type="ECO:0000256" key="5">
    <source>
        <dbReference type="ARBA" id="ARBA00022737"/>
    </source>
</evidence>
<dbReference type="CDD" id="cd00055">
    <property type="entry name" value="EGF_Lam"/>
    <property type="match status" value="6"/>
</dbReference>
<keyword evidence="4 14" id="KW-0732">Signal</keyword>
<evidence type="ECO:0008006" key="20">
    <source>
        <dbReference type="Google" id="ProtNLM"/>
    </source>
</evidence>
<keyword evidence="19" id="KW-1185">Reference proteome</keyword>
<dbReference type="PROSITE" id="PS50022">
    <property type="entry name" value="FA58C_3"/>
    <property type="match status" value="1"/>
</dbReference>
<dbReference type="STRING" id="7868.ENSCMIP00000005097"/>
<dbReference type="PROSITE" id="PS01248">
    <property type="entry name" value="EGF_LAM_1"/>
    <property type="match status" value="1"/>
</dbReference>
<dbReference type="SUPFAM" id="SSF49785">
    <property type="entry name" value="Galactose-binding domain-like"/>
    <property type="match status" value="1"/>
</dbReference>
<evidence type="ECO:0000259" key="17">
    <source>
        <dbReference type="PROSITE" id="PS51117"/>
    </source>
</evidence>
<dbReference type="GO" id="GO:0009888">
    <property type="term" value="P:tissue development"/>
    <property type="evidence" value="ECO:0007669"/>
    <property type="project" value="TreeGrafter"/>
</dbReference>
<dbReference type="Ensembl" id="ENSCMIT00000005279.1">
    <property type="protein sequence ID" value="ENSCMIP00000005097.1"/>
    <property type="gene ID" value="ENSCMIG00000002994.1"/>
</dbReference>
<dbReference type="FunFam" id="2.10.25.10:FF:000084">
    <property type="entry name" value="Laminin subunit alpha 3"/>
    <property type="match status" value="1"/>
</dbReference>
<keyword evidence="3" id="KW-0272">Extracellular matrix</keyword>
<dbReference type="Gene3D" id="1.10.287.950">
    <property type="entry name" value="Methyl-accepting chemotaxis protein"/>
    <property type="match status" value="1"/>
</dbReference>
<evidence type="ECO:0000259" key="16">
    <source>
        <dbReference type="PROSITE" id="PS50027"/>
    </source>
</evidence>
<feature type="disulfide bond" evidence="12">
    <location>
        <begin position="494"/>
        <end position="511"/>
    </location>
</feature>
<dbReference type="Pfam" id="PF23219">
    <property type="entry name" value="LAMB1"/>
    <property type="match status" value="1"/>
</dbReference>
<keyword evidence="6" id="KW-0084">Basement membrane</keyword>
<dbReference type="Proteomes" id="UP000314986">
    <property type="component" value="Unassembled WGS sequence"/>
</dbReference>
<dbReference type="PANTHER" id="PTHR10574">
    <property type="entry name" value="NETRIN/LAMININ-RELATED"/>
    <property type="match status" value="1"/>
</dbReference>
<evidence type="ECO:0000256" key="10">
    <source>
        <dbReference type="ARBA" id="ARBA00023180"/>
    </source>
</evidence>
<dbReference type="InterPro" id="IPR000421">
    <property type="entry name" value="FA58C"/>
</dbReference>
<dbReference type="InterPro" id="IPR050440">
    <property type="entry name" value="Laminin/Netrin_ECM"/>
</dbReference>
<reference evidence="18" key="5">
    <citation type="submission" date="2025-09" db="UniProtKB">
        <authorList>
            <consortium name="Ensembl"/>
        </authorList>
    </citation>
    <scope>IDENTIFICATION</scope>
</reference>
<feature type="domain" description="Laminin EGF-like" evidence="16">
    <location>
        <begin position="492"/>
        <end position="544"/>
    </location>
</feature>
<comment type="caution">
    <text evidence="12">Lacks conserved residue(s) required for the propagation of feature annotation.</text>
</comment>
<dbReference type="SMART" id="SM00181">
    <property type="entry name" value="EGF"/>
    <property type="match status" value="4"/>
</dbReference>
<dbReference type="InterPro" id="IPR000742">
    <property type="entry name" value="EGF"/>
</dbReference>
<feature type="disulfide bond" evidence="12">
    <location>
        <begin position="566"/>
        <end position="575"/>
    </location>
</feature>
<dbReference type="InterPro" id="IPR056863">
    <property type="entry name" value="LMN_ATRN_NET-like_EGF"/>
</dbReference>
<dbReference type="CDD" id="cd22295">
    <property type="entry name" value="cc_LAMB_C"/>
    <property type="match status" value="1"/>
</dbReference>
<dbReference type="SMART" id="SM00180">
    <property type="entry name" value="EGF_Lam"/>
    <property type="match status" value="6"/>
</dbReference>
<dbReference type="Gene3D" id="2.60.120.260">
    <property type="entry name" value="Galactose-binding domain-like"/>
    <property type="match status" value="1"/>
</dbReference>
<feature type="coiled-coil region" evidence="13">
    <location>
        <begin position="954"/>
        <end position="1143"/>
    </location>
</feature>
<feature type="domain" description="Laminin EGF-like" evidence="16">
    <location>
        <begin position="327"/>
        <end position="389"/>
    </location>
</feature>
<evidence type="ECO:0000256" key="11">
    <source>
        <dbReference type="ARBA" id="ARBA00023292"/>
    </source>
</evidence>
<dbReference type="PROSITE" id="PS51117">
    <property type="entry name" value="LAMININ_NTER"/>
    <property type="match status" value="1"/>
</dbReference>
<evidence type="ECO:0000256" key="12">
    <source>
        <dbReference type="PROSITE-ProRule" id="PRU00460"/>
    </source>
</evidence>
<evidence type="ECO:0000256" key="4">
    <source>
        <dbReference type="ARBA" id="ARBA00022729"/>
    </source>
</evidence>
<feature type="disulfide bond" evidence="12">
    <location>
        <begin position="513"/>
        <end position="522"/>
    </location>
</feature>
<sequence length="1176" mass="131658">LFLTIIMILAFDITPSAASCVAVQGDCSRAACYPPSVELLLGRASQLRASSTCGLHGSQKYCSPTFIYGQWMLQCCVCDSRNSLSSNTQRISHRIENVLPSGDGKTWWQSENNRDQVTIQLDMEGKFQLNDVFLKFKTSRPAALMIERSTDSGQTWKPYKYLAEDCALYFPQISTNHPQNFNDVFCEFMPLRQDASDKQLTFSPLKQADFIGAYNSDKINNLTPFTNLRINFLKPQKQSDSFYLRNADAYYDVYEMKVQGSCFCNGHADRCVSQSIFNPRGPRPSVPVQCGCRHNTAGKNCEMCMDFYNDQPWKPASDHNTNECKKCNCNNHSQKCHFDEQIFRASGGSSGGVCEDCQHNTMGKNCETCKPFFYRGPQRDVTAFDTCIPCECDRSGSRSGGMCDQQTGRCQCKENVEGQRCDRCKAGFYALSSSNPQGCRGCSCSWIGSRSDGGCNQGNGQCDCLPKVTGPTCDRCAPGFWNLRSGSGCQACNCDPSKSTSHQCDQVTGQCPCKSFFTGKTCSVEVLRECPDNYYGDPATQCHRCKCDPTGTQTGGCDKRTGECLCRLPFTGRRCDECRRGRGYCSVYPGCKQCHPCFQIVDSKLSILAARYKTLINIQLPGRVGPNYDSQIRDIENKLKEVKAVITNPAMRESAIREAYDKFNRLREEASWINPNVNIKDESFQLNRRMEILESDIRFINNQFQTKKSQVDQILREGGLGTQGAYDSILSSYNRSGKAKDKVAGLEPTIIMSRKARLNATRMIEELNPDNSNRLKKLKQDMKSPDLTPLGNKVCGGSRNEPCTPETCPEDICPKFCIGANCSKGSLQLAAKAIEAAEKTSSSLPRVNSRIAQLSKQLQTTEQMAQRIKLNSLELSNRVNSAKRLIQANIADVKYLIGTIRDFLTSSQVDPKDIQKISEYVLSLSLPTDDFTINSKIRELRRVAANLPDVSKFLADTKEDVEKAKRLLEFANSARDQATDVKNKISEVNNALRDTDDALKQANTRIKNARTTIDDTADKIEEIENLQYPVDNDLQDIIGRLQGVSQAIDDLEKQNNLNRLKAKDAEKKANDAEDMGDEAEQNMNELTRLYRKLKNTVPVAQPGNLTDRINAVKLEAADYIKEMQEIVQKIAEVEQNLAEGNKNLERRSSTLDNYQSRVKNITDYIREKARAYDGCI</sequence>
<feature type="disulfide bond" evidence="12">
    <location>
        <begin position="547"/>
        <end position="564"/>
    </location>
</feature>
<dbReference type="PROSITE" id="PS50027">
    <property type="entry name" value="EGF_LAM_2"/>
    <property type="match status" value="5"/>
</dbReference>
<protein>
    <recommendedName>
        <fullName evidence="20">Laminin subunit beta-3</fullName>
    </recommendedName>
</protein>
<feature type="signal peptide" evidence="14">
    <location>
        <begin position="1"/>
        <end position="18"/>
    </location>
</feature>
<dbReference type="AlphaFoldDB" id="A0A4W3GPL7"/>
<feature type="domain" description="F5/8 type C" evidence="15">
    <location>
        <begin position="62"/>
        <end position="159"/>
    </location>
</feature>
<dbReference type="PANTHER" id="PTHR10574:SF268">
    <property type="entry name" value="LAMININ SUBUNIT BETA-3"/>
    <property type="match status" value="1"/>
</dbReference>
<evidence type="ECO:0000256" key="8">
    <source>
        <dbReference type="ARBA" id="ARBA00023054"/>
    </source>
</evidence>
<evidence type="ECO:0000256" key="7">
    <source>
        <dbReference type="ARBA" id="ARBA00022889"/>
    </source>
</evidence>
<keyword evidence="5" id="KW-0677">Repeat</keyword>
<gene>
    <name evidence="18" type="primary">lamb3</name>
</gene>
<keyword evidence="2" id="KW-0964">Secreted</keyword>
<dbReference type="PROSITE" id="PS00022">
    <property type="entry name" value="EGF_1"/>
    <property type="match status" value="1"/>
</dbReference>
<dbReference type="Pfam" id="PF24973">
    <property type="entry name" value="EGF_LMN_ATRN"/>
    <property type="match status" value="1"/>
</dbReference>
<evidence type="ECO:0000256" key="14">
    <source>
        <dbReference type="SAM" id="SignalP"/>
    </source>
</evidence>
<dbReference type="SUPFAM" id="SSF57196">
    <property type="entry name" value="EGF/Laminin"/>
    <property type="match status" value="5"/>
</dbReference>
<comment type="subcellular location">
    <subcellularLocation>
        <location evidence="1">Secreted</location>
        <location evidence="1">Extracellular space</location>
        <location evidence="1">Extracellular matrix</location>
        <location evidence="1">Basement membrane</location>
    </subcellularLocation>
</comment>
<dbReference type="GO" id="GO:0007155">
    <property type="term" value="P:cell adhesion"/>
    <property type="evidence" value="ECO:0007669"/>
    <property type="project" value="UniProtKB-KW"/>
</dbReference>
<evidence type="ECO:0000256" key="9">
    <source>
        <dbReference type="ARBA" id="ARBA00023157"/>
    </source>
</evidence>
<dbReference type="OMA" id="NKREQFE"/>
<keyword evidence="10" id="KW-0325">Glycoprotein</keyword>
<dbReference type="InterPro" id="IPR056558">
    <property type="entry name" value="LAMB1-4_helical"/>
</dbReference>
<reference evidence="19" key="1">
    <citation type="journal article" date="2006" name="Science">
        <title>Ancient noncoding elements conserved in the human genome.</title>
        <authorList>
            <person name="Venkatesh B."/>
            <person name="Kirkness E.F."/>
            <person name="Loh Y.H."/>
            <person name="Halpern A.L."/>
            <person name="Lee A.P."/>
            <person name="Johnson J."/>
            <person name="Dandona N."/>
            <person name="Viswanathan L.D."/>
            <person name="Tay A."/>
            <person name="Venter J.C."/>
            <person name="Strausberg R.L."/>
            <person name="Brenner S."/>
        </authorList>
    </citation>
    <scope>NUCLEOTIDE SEQUENCE [LARGE SCALE GENOMIC DNA]</scope>
</reference>
<name>A0A4W3GPL7_CALMI</name>
<feature type="domain" description="Laminin EGF-like" evidence="16">
    <location>
        <begin position="442"/>
        <end position="491"/>
    </location>
</feature>
<feature type="domain" description="Laminin EGF-like" evidence="16">
    <location>
        <begin position="545"/>
        <end position="596"/>
    </location>
</feature>
<evidence type="ECO:0000256" key="6">
    <source>
        <dbReference type="ARBA" id="ARBA00022869"/>
    </source>
</evidence>
<evidence type="ECO:0000256" key="3">
    <source>
        <dbReference type="ARBA" id="ARBA00022530"/>
    </source>
</evidence>
<feature type="disulfide bond" evidence="12">
    <location>
        <begin position="357"/>
        <end position="366"/>
    </location>
</feature>
<dbReference type="Pfam" id="PF00055">
    <property type="entry name" value="Laminin_N"/>
    <property type="match status" value="1"/>
</dbReference>
<organism evidence="18 19">
    <name type="scientific">Callorhinchus milii</name>
    <name type="common">Ghost shark</name>
    <dbReference type="NCBI Taxonomy" id="7868"/>
    <lineage>
        <taxon>Eukaryota</taxon>
        <taxon>Metazoa</taxon>
        <taxon>Chordata</taxon>
        <taxon>Craniata</taxon>
        <taxon>Vertebrata</taxon>
        <taxon>Chondrichthyes</taxon>
        <taxon>Holocephali</taxon>
        <taxon>Chimaeriformes</taxon>
        <taxon>Callorhinchidae</taxon>
        <taxon>Callorhinchus</taxon>
    </lineage>
</organism>
<dbReference type="FunFam" id="2.60.120.260:FF:000073">
    <property type="entry name" value="Laminin subunit beta 3"/>
    <property type="match status" value="1"/>
</dbReference>
<evidence type="ECO:0000259" key="15">
    <source>
        <dbReference type="PROSITE" id="PS50022"/>
    </source>
</evidence>
<reference evidence="18" key="4">
    <citation type="submission" date="2025-08" db="UniProtKB">
        <authorList>
            <consortium name="Ensembl"/>
        </authorList>
    </citation>
    <scope>IDENTIFICATION</scope>
</reference>
<feature type="disulfide bond" evidence="12">
    <location>
        <begin position="412"/>
        <end position="421"/>
    </location>
</feature>
<reference evidence="19" key="3">
    <citation type="journal article" date="2014" name="Nature">
        <title>Elephant shark genome provides unique insights into gnathostome evolution.</title>
        <authorList>
            <consortium name="International Elephant Shark Genome Sequencing Consortium"/>
            <person name="Venkatesh B."/>
            <person name="Lee A.P."/>
            <person name="Ravi V."/>
            <person name="Maurya A.K."/>
            <person name="Lian M.M."/>
            <person name="Swann J.B."/>
            <person name="Ohta Y."/>
            <person name="Flajnik M.F."/>
            <person name="Sutoh Y."/>
            <person name="Kasahara M."/>
            <person name="Hoon S."/>
            <person name="Gangu V."/>
            <person name="Roy S.W."/>
            <person name="Irimia M."/>
            <person name="Korzh V."/>
            <person name="Kondrychyn I."/>
            <person name="Lim Z.W."/>
            <person name="Tay B.H."/>
            <person name="Tohari S."/>
            <person name="Kong K.W."/>
            <person name="Ho S."/>
            <person name="Lorente-Galdos B."/>
            <person name="Quilez J."/>
            <person name="Marques-Bonet T."/>
            <person name="Raney B.J."/>
            <person name="Ingham P.W."/>
            <person name="Tay A."/>
            <person name="Hillier L.W."/>
            <person name="Minx P."/>
            <person name="Boehm T."/>
            <person name="Wilson R.K."/>
            <person name="Brenner S."/>
            <person name="Warren W.C."/>
        </authorList>
    </citation>
    <scope>NUCLEOTIDE SEQUENCE [LARGE SCALE GENOMIC DNA]</scope>
</reference>
<dbReference type="Gene3D" id="2.170.300.10">
    <property type="entry name" value="Tie2 ligand-binding domain superfamily"/>
    <property type="match status" value="1"/>
</dbReference>
<reference evidence="19" key="2">
    <citation type="journal article" date="2007" name="PLoS Biol.">
        <title>Survey sequencing and comparative analysis of the elephant shark (Callorhinchus milii) genome.</title>
        <authorList>
            <person name="Venkatesh B."/>
            <person name="Kirkness E.F."/>
            <person name="Loh Y.H."/>
            <person name="Halpern A.L."/>
            <person name="Lee A.P."/>
            <person name="Johnson J."/>
            <person name="Dandona N."/>
            <person name="Viswanathan L.D."/>
            <person name="Tay A."/>
            <person name="Venter J.C."/>
            <person name="Strausberg R.L."/>
            <person name="Brenner S."/>
        </authorList>
    </citation>
    <scope>NUCLEOTIDE SEQUENCE [LARGE SCALE GENOMIC DNA]</scope>
</reference>
<dbReference type="Pfam" id="PF00053">
    <property type="entry name" value="EGF_laminin"/>
    <property type="match status" value="5"/>
</dbReference>
<keyword evidence="8 13" id="KW-0175">Coiled coil</keyword>
<feature type="domain" description="Laminin N-terminal" evidence="17">
    <location>
        <begin position="28"/>
        <end position="261"/>
    </location>
</feature>